<comment type="pathway">
    <text evidence="3">Pyrimidine metabolism; UMP biosynthesis via de novo pathway; orotate from (S)-dihydroorotate (NAD(+) route): step 1/1.</text>
</comment>
<dbReference type="NCBIfam" id="NF005574">
    <property type="entry name" value="PRK07259.1"/>
    <property type="match status" value="1"/>
</dbReference>
<feature type="binding site" evidence="12">
    <location>
        <position position="216"/>
    </location>
    <ligand>
        <name>FMN</name>
        <dbReference type="ChEBI" id="CHEBI:58210"/>
    </ligand>
</feature>
<dbReference type="PANTHER" id="PTHR48109">
    <property type="entry name" value="DIHYDROOROTATE DEHYDROGENASE (QUINONE), MITOCHONDRIAL-RELATED"/>
    <property type="match status" value="1"/>
</dbReference>
<dbReference type="STRING" id="661089.ciss_09720"/>
<comment type="catalytic activity">
    <reaction evidence="12">
        <text>(S)-dihydroorotate + A = orotate + AH2</text>
        <dbReference type="Rhea" id="RHEA:18073"/>
        <dbReference type="ChEBI" id="CHEBI:13193"/>
        <dbReference type="ChEBI" id="CHEBI:17499"/>
        <dbReference type="ChEBI" id="CHEBI:30839"/>
        <dbReference type="ChEBI" id="CHEBI:30864"/>
    </reaction>
</comment>
<dbReference type="GO" id="GO:0005737">
    <property type="term" value="C:cytoplasm"/>
    <property type="evidence" value="ECO:0007669"/>
    <property type="project" value="UniProtKB-SubCell"/>
</dbReference>
<feature type="binding site" evidence="12">
    <location>
        <position position="190"/>
    </location>
    <ligand>
        <name>FMN</name>
        <dbReference type="ChEBI" id="CHEBI:58210"/>
    </ligand>
</feature>
<evidence type="ECO:0000256" key="6">
    <source>
        <dbReference type="ARBA" id="ARBA00022630"/>
    </source>
</evidence>
<feature type="domain" description="Dihydroorotate dehydrogenase catalytic" evidence="13">
    <location>
        <begin position="3"/>
        <end position="285"/>
    </location>
</feature>
<evidence type="ECO:0000256" key="8">
    <source>
        <dbReference type="ARBA" id="ARBA00022975"/>
    </source>
</evidence>
<dbReference type="EMBL" id="BDJL01000030">
    <property type="protein sequence ID" value="GAV25039.1"/>
    <property type="molecule type" value="Genomic_DNA"/>
</dbReference>
<evidence type="ECO:0000256" key="5">
    <source>
        <dbReference type="ARBA" id="ARBA00022490"/>
    </source>
</evidence>
<protein>
    <recommendedName>
        <fullName evidence="12">Dihydroorotate dehydrogenase</fullName>
        <shortName evidence="12">DHOD</shortName>
        <shortName evidence="12">DHODase</shortName>
        <shortName evidence="12">DHOdehase</shortName>
        <ecNumber evidence="12">1.3.-.-</ecNumber>
    </recommendedName>
</protein>
<keyword evidence="7 12" id="KW-0288">FMN</keyword>
<feature type="active site" description="Nucleophile" evidence="12">
    <location>
        <position position="129"/>
    </location>
</feature>
<feature type="binding site" evidence="12">
    <location>
        <position position="126"/>
    </location>
    <ligand>
        <name>FMN</name>
        <dbReference type="ChEBI" id="CHEBI:58210"/>
    </ligand>
</feature>
<dbReference type="InterPro" id="IPR013785">
    <property type="entry name" value="Aldolase_TIM"/>
</dbReference>
<proteinExistence type="inferred from homology"/>
<feature type="binding site" evidence="12">
    <location>
        <begin position="44"/>
        <end position="45"/>
    </location>
    <ligand>
        <name>FMN</name>
        <dbReference type="ChEBI" id="CHEBI:58210"/>
    </ligand>
</feature>
<evidence type="ECO:0000313" key="15">
    <source>
        <dbReference type="Proteomes" id="UP000187338"/>
    </source>
</evidence>
<feature type="binding site" evidence="12">
    <location>
        <position position="126"/>
    </location>
    <ligand>
        <name>substrate</name>
    </ligand>
</feature>
<evidence type="ECO:0000256" key="4">
    <source>
        <dbReference type="ARBA" id="ARBA00008008"/>
    </source>
</evidence>
<dbReference type="InterPro" id="IPR050074">
    <property type="entry name" value="DHO_dehydrogenase"/>
</dbReference>
<organism evidence="14 15">
    <name type="scientific">Carboxydothermus islandicus</name>
    <dbReference type="NCBI Taxonomy" id="661089"/>
    <lineage>
        <taxon>Bacteria</taxon>
        <taxon>Bacillati</taxon>
        <taxon>Bacillota</taxon>
        <taxon>Clostridia</taxon>
        <taxon>Thermoanaerobacterales</taxon>
        <taxon>Thermoanaerobacteraceae</taxon>
        <taxon>Carboxydothermus</taxon>
    </lineage>
</organism>
<comment type="catalytic activity">
    <reaction evidence="11">
        <text>(S)-dihydroorotate + NAD(+) = orotate + NADH + H(+)</text>
        <dbReference type="Rhea" id="RHEA:13513"/>
        <dbReference type="ChEBI" id="CHEBI:15378"/>
        <dbReference type="ChEBI" id="CHEBI:30839"/>
        <dbReference type="ChEBI" id="CHEBI:30864"/>
        <dbReference type="ChEBI" id="CHEBI:57540"/>
        <dbReference type="ChEBI" id="CHEBI:57945"/>
        <dbReference type="EC" id="1.3.1.14"/>
    </reaction>
</comment>
<dbReference type="CDD" id="cd04740">
    <property type="entry name" value="DHOD_1B_like"/>
    <property type="match status" value="1"/>
</dbReference>
<evidence type="ECO:0000256" key="3">
    <source>
        <dbReference type="ARBA" id="ARBA00004715"/>
    </source>
</evidence>
<evidence type="ECO:0000313" key="14">
    <source>
        <dbReference type="EMBL" id="GAV25039.1"/>
    </source>
</evidence>
<dbReference type="RefSeq" id="WP_075865208.1">
    <property type="nucleotide sequence ID" value="NZ_BDJL01000030.1"/>
</dbReference>
<feature type="binding site" evidence="12">
    <location>
        <position position="44"/>
    </location>
    <ligand>
        <name>substrate</name>
    </ligand>
</feature>
<dbReference type="EC" id="1.3.-.-" evidence="12"/>
<dbReference type="NCBIfam" id="TIGR01037">
    <property type="entry name" value="pyrD_sub1_fam"/>
    <property type="match status" value="1"/>
</dbReference>
<evidence type="ECO:0000256" key="9">
    <source>
        <dbReference type="ARBA" id="ARBA00023002"/>
    </source>
</evidence>
<comment type="subcellular location">
    <subcellularLocation>
        <location evidence="2 12">Cytoplasm</location>
    </subcellularLocation>
</comment>
<name>A0A1L8D1L2_9THEO</name>
<dbReference type="UniPathway" id="UPA00070"/>
<dbReference type="InterPro" id="IPR049622">
    <property type="entry name" value="Dihydroorotate_DH_I"/>
</dbReference>
<dbReference type="Pfam" id="PF01180">
    <property type="entry name" value="DHO_dh"/>
    <property type="match status" value="1"/>
</dbReference>
<evidence type="ECO:0000256" key="7">
    <source>
        <dbReference type="ARBA" id="ARBA00022643"/>
    </source>
</evidence>
<dbReference type="InterPro" id="IPR033888">
    <property type="entry name" value="DHOD_1B"/>
</dbReference>
<reference evidence="15" key="1">
    <citation type="submission" date="2016-12" db="EMBL/GenBank/DDBJ databases">
        <title>Draft Genome Sequences od Carboxydothermus pertinax and islandicus, Hydrogenogenic Carboxydotrophic Bacteria.</title>
        <authorList>
            <person name="Fukuyama Y."/>
            <person name="Ohmae K."/>
            <person name="Yoneda Y."/>
            <person name="Yoshida T."/>
            <person name="Sako Y."/>
        </authorList>
    </citation>
    <scope>NUCLEOTIDE SEQUENCE [LARGE SCALE GENOMIC DNA]</scope>
    <source>
        <strain evidence="15">SET</strain>
    </source>
</reference>
<comment type="cofactor">
    <cofactor evidence="12">
        <name>FMN</name>
        <dbReference type="ChEBI" id="CHEBI:58210"/>
    </cofactor>
    <text evidence="12">Binds 1 FMN per subunit.</text>
</comment>
<dbReference type="FunFam" id="3.20.20.70:FF:000027">
    <property type="entry name" value="Dihydropyrimidine dehydrogenase [NADP(+)]"/>
    <property type="match status" value="1"/>
</dbReference>
<feature type="binding site" evidence="12">
    <location>
        <begin position="264"/>
        <end position="265"/>
    </location>
    <ligand>
        <name>FMN</name>
        <dbReference type="ChEBI" id="CHEBI:58210"/>
    </ligand>
</feature>
<gene>
    <name evidence="12" type="primary">pyrD</name>
    <name evidence="14" type="ORF">ciss_09720</name>
</gene>
<dbReference type="InterPro" id="IPR001295">
    <property type="entry name" value="Dihydroorotate_DH_CS"/>
</dbReference>
<keyword evidence="10" id="KW-0520">NAD</keyword>
<feature type="binding site" evidence="12">
    <location>
        <begin position="242"/>
        <end position="243"/>
    </location>
    <ligand>
        <name>FMN</name>
        <dbReference type="ChEBI" id="CHEBI:58210"/>
    </ligand>
</feature>
<feature type="binding site" evidence="12">
    <location>
        <position position="164"/>
    </location>
    <ligand>
        <name>FMN</name>
        <dbReference type="ChEBI" id="CHEBI:58210"/>
    </ligand>
</feature>
<dbReference type="Proteomes" id="UP000187338">
    <property type="component" value="Unassembled WGS sequence"/>
</dbReference>
<dbReference type="SUPFAM" id="SSF51395">
    <property type="entry name" value="FMN-linked oxidoreductases"/>
    <property type="match status" value="1"/>
</dbReference>
<dbReference type="PROSITE" id="PS00911">
    <property type="entry name" value="DHODEHASE_1"/>
    <property type="match status" value="1"/>
</dbReference>
<dbReference type="InterPro" id="IPR005720">
    <property type="entry name" value="Dihydroorotate_DH_cat"/>
</dbReference>
<evidence type="ECO:0000259" key="13">
    <source>
        <dbReference type="Pfam" id="PF01180"/>
    </source>
</evidence>
<dbReference type="GO" id="GO:0044205">
    <property type="term" value="P:'de novo' UMP biosynthetic process"/>
    <property type="evidence" value="ECO:0007669"/>
    <property type="project" value="UniProtKB-UniRule"/>
</dbReference>
<dbReference type="AlphaFoldDB" id="A0A1L8D1L2"/>
<evidence type="ECO:0000256" key="11">
    <source>
        <dbReference type="ARBA" id="ARBA00048996"/>
    </source>
</evidence>
<comment type="caution">
    <text evidence="14">The sequence shown here is derived from an EMBL/GenBank/DDBJ whole genome shotgun (WGS) entry which is preliminary data.</text>
</comment>
<dbReference type="HAMAP" id="MF_00224">
    <property type="entry name" value="DHO_dh_type1"/>
    <property type="match status" value="1"/>
</dbReference>
<dbReference type="PIRSF" id="PIRSF000164">
    <property type="entry name" value="DHO_oxidase"/>
    <property type="match status" value="1"/>
</dbReference>
<evidence type="ECO:0000256" key="12">
    <source>
        <dbReference type="HAMAP-Rule" id="MF_00224"/>
    </source>
</evidence>
<feature type="binding site" evidence="12">
    <location>
        <begin position="191"/>
        <end position="192"/>
    </location>
    <ligand>
        <name>substrate</name>
    </ligand>
</feature>
<dbReference type="GO" id="GO:0004589">
    <property type="term" value="F:dihydroorotate dehydrogenase (NAD+) activity"/>
    <property type="evidence" value="ECO:0007669"/>
    <property type="project" value="UniProtKB-EC"/>
</dbReference>
<feature type="binding site" evidence="12">
    <location>
        <position position="20"/>
    </location>
    <ligand>
        <name>FMN</name>
        <dbReference type="ChEBI" id="CHEBI:58210"/>
    </ligand>
</feature>
<dbReference type="OrthoDB" id="9794954at2"/>
<evidence type="ECO:0000256" key="2">
    <source>
        <dbReference type="ARBA" id="ARBA00004496"/>
    </source>
</evidence>
<dbReference type="PANTHER" id="PTHR48109:SF1">
    <property type="entry name" value="DIHYDROOROTATE DEHYDROGENASE (FUMARATE)"/>
    <property type="match status" value="1"/>
</dbReference>
<dbReference type="GO" id="GO:0006207">
    <property type="term" value="P:'de novo' pyrimidine nucleobase biosynthetic process"/>
    <property type="evidence" value="ECO:0007669"/>
    <property type="project" value="InterPro"/>
</dbReference>
<keyword evidence="8 12" id="KW-0665">Pyrimidine biosynthesis</keyword>
<evidence type="ECO:0000256" key="1">
    <source>
        <dbReference type="ARBA" id="ARBA00003616"/>
    </source>
</evidence>
<comment type="function">
    <text evidence="1">Catalyzes the conversion of dihydroorotate to orotate with NAD(+) as electron acceptor.</text>
</comment>
<dbReference type="Gene3D" id="3.20.20.70">
    <property type="entry name" value="Aldolase class I"/>
    <property type="match status" value="1"/>
</dbReference>
<keyword evidence="5 12" id="KW-0963">Cytoplasm</keyword>
<evidence type="ECO:0000256" key="10">
    <source>
        <dbReference type="ARBA" id="ARBA00023027"/>
    </source>
</evidence>
<feature type="binding site" evidence="12">
    <location>
        <begin position="68"/>
        <end position="72"/>
    </location>
    <ligand>
        <name>substrate</name>
    </ligand>
</feature>
<sequence>MNLEVKIDELTLKNPVMPASGTFGFGLEFKDIFDLKNLGALVVKTITKNPRLGNRPPRVYEVSCGMINSIGLANPGWDYFREKILPQIKDLNDILILNIAGESVEEFEYLAREAQRFDEIKALELNVSCPNVSKGGIAFGTDLEALKQIVSSVRKIYSKTLIVKLTPNVTDITVYAKAAENAGADALTLINTFSGMVIDVKSKKPVLGNKHGGVSGPAIRPMAVKMVYDCFKAVSIPLIGVGGIDSKEAALEFFLAGATAIQVGSQNFVEPGFMPRLIRELGEYLREENIEGIAKLTGLAHRREENV</sequence>
<keyword evidence="6 12" id="KW-0285">Flavoprotein</keyword>
<feature type="binding site" evidence="12">
    <location>
        <position position="98"/>
    </location>
    <ligand>
        <name>FMN</name>
        <dbReference type="ChEBI" id="CHEBI:58210"/>
    </ligand>
</feature>
<comment type="similarity">
    <text evidence="4 12">Belongs to the dihydroorotate dehydrogenase family. Type 1 subfamily.</text>
</comment>
<accession>A0A1L8D1L2</accession>
<dbReference type="InterPro" id="IPR024920">
    <property type="entry name" value="Dihydroorotate_DH_1"/>
</dbReference>
<keyword evidence="15" id="KW-1185">Reference proteome</keyword>
<keyword evidence="9 12" id="KW-0560">Oxidoreductase</keyword>
<dbReference type="InterPro" id="IPR012135">
    <property type="entry name" value="Dihydroorotate_DH_1_2"/>
</dbReference>
<dbReference type="PROSITE" id="PS00912">
    <property type="entry name" value="DHODEHASE_2"/>
    <property type="match status" value="1"/>
</dbReference>